<proteinExistence type="predicted"/>
<reference evidence="1 2" key="1">
    <citation type="submission" date="2023-11" db="EMBL/GenBank/DDBJ databases">
        <title>30 novel species of actinomycetes from the DSMZ collection.</title>
        <authorList>
            <person name="Nouioui I."/>
        </authorList>
    </citation>
    <scope>NUCLEOTIDE SEQUENCE [LARGE SCALE GENOMIC DNA]</scope>
    <source>
        <strain evidence="1 2">DSM 41524</strain>
    </source>
</reference>
<accession>A0ABU7QAP0</accession>
<sequence length="663" mass="73478">MTERQDWAASQEIGTLLTLLSELEPALGQEVLLGAISRAAARPDGRRRLARDVARRPELLTGQGALADSPSILRFIDALVGAGASAVIVPSCPRCGKQRKLGPPVDGVRICHGCRAKARALPCGRCGKTRPTARRDDNGHPICQNCWHQDPRSWKPCTACGNNRRVAAIIPDGPVCQNCRPGHDLPCTFCGATDSRIGISRAISKPVCERCRQRWIVCSACGTGAVLKGGTLDKPLCAPCLNPDPTFWKRCSTCRTTWQLSTAQCTRCSLDRKLKDIFTPPSGTTLPELDQLREALIQSDRPHSVDTWLTRRGVRTTLRDLASGRRRLSHEFLDSMPPSLTLNHLRAMLIVSGALPHRDELLAALETWIDQALASRSFPEHHRALHGYAVWHHLRRLRGRLHGNPVTDQQARNLRQQITAATAFLDWLEDRELTLQTCTQADLDLWRTDHPGHRQRSANFVRWAVTHRHASRLTAPSIRWQGPAGPLDQDRRWTDARRLLHDDTCPLVTRTAGLLVLLYAQKLSDITALTVTHVRHHDDRTFLHLGSRPIILPAPLDALVDELVAIRRSPGSGVLHEESVWLFPGHRRGLPLTEGALARRLHALGITPRHSRNTALFALAAELPAAILAKTLGIHIPSAVQWQKIAAGDWNSYAADVSQRPRA</sequence>
<evidence type="ECO:0000313" key="1">
    <source>
        <dbReference type="EMBL" id="MEE4598361.1"/>
    </source>
</evidence>
<dbReference type="RefSeq" id="WP_330815689.1">
    <property type="nucleotide sequence ID" value="NZ_JAZBJO010000046.1"/>
</dbReference>
<organism evidence="1 2">
    <name type="scientific">Streptomyces asiaticus subsp. ignotus</name>
    <dbReference type="NCBI Taxonomy" id="3098222"/>
    <lineage>
        <taxon>Bacteria</taxon>
        <taxon>Bacillati</taxon>
        <taxon>Actinomycetota</taxon>
        <taxon>Actinomycetes</taxon>
        <taxon>Kitasatosporales</taxon>
        <taxon>Streptomycetaceae</taxon>
        <taxon>Streptomyces</taxon>
        <taxon>Streptomyces violaceusniger group</taxon>
    </lineage>
</organism>
<protein>
    <submittedName>
        <fullName evidence="1">Site-specific integrase</fullName>
    </submittedName>
</protein>
<gene>
    <name evidence="1" type="ORF">V2J94_42100</name>
</gene>
<comment type="caution">
    <text evidence="1">The sequence shown here is derived from an EMBL/GenBank/DDBJ whole genome shotgun (WGS) entry which is preliminary data.</text>
</comment>
<dbReference type="SUPFAM" id="SSF56349">
    <property type="entry name" value="DNA breaking-rejoining enzymes"/>
    <property type="match status" value="1"/>
</dbReference>
<dbReference type="InterPro" id="IPR011010">
    <property type="entry name" value="DNA_brk_join_enz"/>
</dbReference>
<dbReference type="EMBL" id="JAZBJO010000046">
    <property type="protein sequence ID" value="MEE4598361.1"/>
    <property type="molecule type" value="Genomic_DNA"/>
</dbReference>
<name>A0ABU7QAP0_9ACTN</name>
<evidence type="ECO:0000313" key="2">
    <source>
        <dbReference type="Proteomes" id="UP001354709"/>
    </source>
</evidence>
<keyword evidence="2" id="KW-1185">Reference proteome</keyword>
<dbReference type="Proteomes" id="UP001354709">
    <property type="component" value="Unassembled WGS sequence"/>
</dbReference>